<reference evidence="9" key="1">
    <citation type="submission" date="2016-10" db="EMBL/GenBank/DDBJ databases">
        <authorList>
            <person name="Varghese N."/>
            <person name="Submissions S."/>
        </authorList>
    </citation>
    <scope>NUCLEOTIDE SEQUENCE [LARGE SCALE GENOMIC DNA]</scope>
    <source>
        <strain evidence="9">CGMCC 4.578</strain>
    </source>
</reference>
<comment type="similarity">
    <text evidence="2">Belongs to the Orn/Lys/Arg decarboxylase class-I family.</text>
</comment>
<dbReference type="Gene3D" id="3.90.100.10">
    <property type="entry name" value="Orn/Lys/Arg decarboxylase, C-terminal domain"/>
    <property type="match status" value="1"/>
</dbReference>
<keyword evidence="3" id="KW-0210">Decarboxylase</keyword>
<dbReference type="Gene3D" id="3.40.640.10">
    <property type="entry name" value="Type I PLP-dependent aspartate aminotransferase-like (Major domain)"/>
    <property type="match status" value="1"/>
</dbReference>
<dbReference type="EMBL" id="FOFT01000002">
    <property type="protein sequence ID" value="SEQ55511.1"/>
    <property type="molecule type" value="Genomic_DNA"/>
</dbReference>
<dbReference type="SUPFAM" id="SSF55904">
    <property type="entry name" value="Ornithine decarboxylase C-terminal domain"/>
    <property type="match status" value="1"/>
</dbReference>
<dbReference type="AlphaFoldDB" id="A0A1H9GZK2"/>
<dbReference type="Proteomes" id="UP000199028">
    <property type="component" value="Unassembled WGS sequence"/>
</dbReference>
<feature type="domain" description="Orn/Lys/Arg decarboxylase C-terminal" evidence="7">
    <location>
        <begin position="438"/>
        <end position="503"/>
    </location>
</feature>
<evidence type="ECO:0000259" key="6">
    <source>
        <dbReference type="Pfam" id="PF01276"/>
    </source>
</evidence>
<dbReference type="GO" id="GO:0016831">
    <property type="term" value="F:carboxy-lyase activity"/>
    <property type="evidence" value="ECO:0007669"/>
    <property type="project" value="UniProtKB-KW"/>
</dbReference>
<dbReference type="InterPro" id="IPR015424">
    <property type="entry name" value="PyrdxlP-dep_Trfase"/>
</dbReference>
<feature type="domain" description="Orn/Lys/Arg decarboxylases family 1 pyridoxal-P attachment site" evidence="6">
    <location>
        <begin position="38"/>
        <end position="341"/>
    </location>
</feature>
<dbReference type="InterPro" id="IPR015421">
    <property type="entry name" value="PyrdxlP-dep_Trfase_major"/>
</dbReference>
<dbReference type="SUPFAM" id="SSF53383">
    <property type="entry name" value="PLP-dependent transferases"/>
    <property type="match status" value="1"/>
</dbReference>
<gene>
    <name evidence="8" type="ORF">SAMN05216195_102717</name>
</gene>
<keyword evidence="5" id="KW-0456">Lyase</keyword>
<dbReference type="PANTHER" id="PTHR43277:SF4">
    <property type="entry name" value="ARGININE DECARBOXYLASE"/>
    <property type="match status" value="1"/>
</dbReference>
<comment type="cofactor">
    <cofactor evidence="1">
        <name>pyridoxal 5'-phosphate</name>
        <dbReference type="ChEBI" id="CHEBI:597326"/>
    </cofactor>
</comment>
<dbReference type="InterPro" id="IPR008286">
    <property type="entry name" value="Prn/Lys/Arg_de-COase_C"/>
</dbReference>
<protein>
    <submittedName>
        <fullName evidence="8">Arginine/lysine/ornithine decarboxylase</fullName>
    </submittedName>
</protein>
<evidence type="ECO:0000259" key="7">
    <source>
        <dbReference type="Pfam" id="PF03711"/>
    </source>
</evidence>
<accession>A0A1H9GZK2</accession>
<name>A0A1H9GZK2_9PSEU</name>
<dbReference type="InterPro" id="IPR000310">
    <property type="entry name" value="Orn/Lys/Arg_deCO2ase_major_dom"/>
</dbReference>
<organism evidence="8 9">
    <name type="scientific">Lentzea flaviverrucosa</name>
    <dbReference type="NCBI Taxonomy" id="200379"/>
    <lineage>
        <taxon>Bacteria</taxon>
        <taxon>Bacillati</taxon>
        <taxon>Actinomycetota</taxon>
        <taxon>Actinomycetes</taxon>
        <taxon>Pseudonocardiales</taxon>
        <taxon>Pseudonocardiaceae</taxon>
        <taxon>Lentzea</taxon>
    </lineage>
</organism>
<evidence type="ECO:0000256" key="2">
    <source>
        <dbReference type="ARBA" id="ARBA00010671"/>
    </source>
</evidence>
<dbReference type="InterPro" id="IPR036633">
    <property type="entry name" value="Prn/Lys/Arg_de-COase_C_sf"/>
</dbReference>
<evidence type="ECO:0000256" key="5">
    <source>
        <dbReference type="ARBA" id="ARBA00023239"/>
    </source>
</evidence>
<evidence type="ECO:0000256" key="3">
    <source>
        <dbReference type="ARBA" id="ARBA00022793"/>
    </source>
</evidence>
<evidence type="ECO:0000313" key="8">
    <source>
        <dbReference type="EMBL" id="SEQ55511.1"/>
    </source>
</evidence>
<dbReference type="Pfam" id="PF01276">
    <property type="entry name" value="OKR_DC_1"/>
    <property type="match status" value="1"/>
</dbReference>
<dbReference type="PANTHER" id="PTHR43277">
    <property type="entry name" value="ARGININE DECARBOXYLASE"/>
    <property type="match status" value="1"/>
</dbReference>
<dbReference type="InterPro" id="IPR052357">
    <property type="entry name" value="Orn_Lys_Arg_decarboxylase-I"/>
</dbReference>
<evidence type="ECO:0000256" key="4">
    <source>
        <dbReference type="ARBA" id="ARBA00022898"/>
    </source>
</evidence>
<evidence type="ECO:0000313" key="9">
    <source>
        <dbReference type="Proteomes" id="UP000199028"/>
    </source>
</evidence>
<proteinExistence type="inferred from homology"/>
<sequence length="520" mass="56023">MTVVYPAGVRPIASIMAREVFKWWCSGYSVRMDHGKAPVLEALQAFRDLGFTPFNPPGHRQGRGVDPRVLDVVGEAVFASDVISVNGLDDRLMRDGVIERAQQLMADAVDADQAFFSTCGSSLSVKSAMLSVAGPHEKIIIPRHVHKSAVAGLILSGVSPVWLSPHWDAERHLSHPPGAEEVRELFEAEPEAKGMLLVTPNDYGTCGDIKAIADVCHEFGKPLIVDEAWGAHLPFHPDLPQWGMDAGADVVVTSVHKSGAAVEQSSVFHLQGDLVDPSALKNREDLLGTTSPTSLVYATLDGWRRHMVQQGKAMFTAALALAHATRASINELPGLSVMGEEEFTGPGLAHALDPLKVVVDLAGLNISGYQAADWLREHQRVTVGLSDHRHIVAQLTHADDHRTATVLLDALSALVKAADDMPEPPPVDLPTPEELRLETAMLPRDAFFAEVEQVPAEKAAGRISAEMVTPYPPGAPAVLPGEVITQAVVDYVRSGLDAGMELPDPADSELKSFRVVARKR</sequence>
<keyword evidence="4" id="KW-0663">Pyridoxal phosphate</keyword>
<dbReference type="Pfam" id="PF03711">
    <property type="entry name" value="OKR_DC_1_C"/>
    <property type="match status" value="1"/>
</dbReference>
<evidence type="ECO:0000256" key="1">
    <source>
        <dbReference type="ARBA" id="ARBA00001933"/>
    </source>
</evidence>
<keyword evidence="9" id="KW-1185">Reference proteome</keyword>